<sequence>LKEHRRHGEAGSVDIEAVARERERIKKLYAEYPPEDNLNFDESGLFGFAPPDRGIASKQMSGKKSNKFRITVGFMCNATGTEKWPVFYIGKSKQPRCFGKRTPEQHGFWYRNNKTAWMTSAIFEQYVFN</sequence>
<dbReference type="PANTHER" id="PTHR19303">
    <property type="entry name" value="TRANSPOSON"/>
    <property type="match status" value="1"/>
</dbReference>
<organism evidence="2 3">
    <name type="scientific">Paxillus involutus ATCC 200175</name>
    <dbReference type="NCBI Taxonomy" id="664439"/>
    <lineage>
        <taxon>Eukaryota</taxon>
        <taxon>Fungi</taxon>
        <taxon>Dikarya</taxon>
        <taxon>Basidiomycota</taxon>
        <taxon>Agaricomycotina</taxon>
        <taxon>Agaricomycetes</taxon>
        <taxon>Agaricomycetidae</taxon>
        <taxon>Boletales</taxon>
        <taxon>Paxilineae</taxon>
        <taxon>Paxillaceae</taxon>
        <taxon>Paxillus</taxon>
    </lineage>
</organism>
<evidence type="ECO:0000313" key="2">
    <source>
        <dbReference type="EMBL" id="KIJ04454.1"/>
    </source>
</evidence>
<dbReference type="EMBL" id="KN821815">
    <property type="protein sequence ID" value="KIJ04454.1"/>
    <property type="molecule type" value="Genomic_DNA"/>
</dbReference>
<accession>A0A0C9SLH9</accession>
<keyword evidence="3" id="KW-1185">Reference proteome</keyword>
<feature type="domain" description="DDE-1" evidence="1">
    <location>
        <begin position="69"/>
        <end position="127"/>
    </location>
</feature>
<dbReference type="OrthoDB" id="2618249at2759"/>
<feature type="non-terminal residue" evidence="2">
    <location>
        <position position="1"/>
    </location>
</feature>
<evidence type="ECO:0000259" key="1">
    <source>
        <dbReference type="Pfam" id="PF03184"/>
    </source>
</evidence>
<dbReference type="AlphaFoldDB" id="A0A0C9SLH9"/>
<dbReference type="PANTHER" id="PTHR19303:SF73">
    <property type="entry name" value="PROTEIN PDC2"/>
    <property type="match status" value="1"/>
</dbReference>
<dbReference type="GO" id="GO:0003677">
    <property type="term" value="F:DNA binding"/>
    <property type="evidence" value="ECO:0007669"/>
    <property type="project" value="TreeGrafter"/>
</dbReference>
<dbReference type="InterPro" id="IPR004875">
    <property type="entry name" value="DDE_SF_endonuclease_dom"/>
</dbReference>
<reference evidence="2 3" key="1">
    <citation type="submission" date="2014-06" db="EMBL/GenBank/DDBJ databases">
        <authorList>
            <consortium name="DOE Joint Genome Institute"/>
            <person name="Kuo A."/>
            <person name="Kohler A."/>
            <person name="Nagy L.G."/>
            <person name="Floudas D."/>
            <person name="Copeland A."/>
            <person name="Barry K.W."/>
            <person name="Cichocki N."/>
            <person name="Veneault-Fourrey C."/>
            <person name="LaButti K."/>
            <person name="Lindquist E.A."/>
            <person name="Lipzen A."/>
            <person name="Lundell T."/>
            <person name="Morin E."/>
            <person name="Murat C."/>
            <person name="Sun H."/>
            <person name="Tunlid A."/>
            <person name="Henrissat B."/>
            <person name="Grigoriev I.V."/>
            <person name="Hibbett D.S."/>
            <person name="Martin F."/>
            <person name="Nordberg H.P."/>
            <person name="Cantor M.N."/>
            <person name="Hua S.X."/>
        </authorList>
    </citation>
    <scope>NUCLEOTIDE SEQUENCE [LARGE SCALE GENOMIC DNA]</scope>
    <source>
        <strain evidence="2 3">ATCC 200175</strain>
    </source>
</reference>
<protein>
    <recommendedName>
        <fullName evidence="1">DDE-1 domain-containing protein</fullName>
    </recommendedName>
</protein>
<dbReference type="GO" id="GO:0005634">
    <property type="term" value="C:nucleus"/>
    <property type="evidence" value="ECO:0007669"/>
    <property type="project" value="TreeGrafter"/>
</dbReference>
<gene>
    <name evidence="2" type="ORF">PAXINDRAFT_94694</name>
</gene>
<dbReference type="Proteomes" id="UP000053647">
    <property type="component" value="Unassembled WGS sequence"/>
</dbReference>
<dbReference type="HOGENOM" id="CLU_018294_5_2_1"/>
<evidence type="ECO:0000313" key="3">
    <source>
        <dbReference type="Proteomes" id="UP000053647"/>
    </source>
</evidence>
<proteinExistence type="predicted"/>
<dbReference type="InterPro" id="IPR050863">
    <property type="entry name" value="CenT-Element_Derived"/>
</dbReference>
<name>A0A0C9SLH9_PAXIN</name>
<feature type="non-terminal residue" evidence="2">
    <location>
        <position position="129"/>
    </location>
</feature>
<reference evidence="3" key="2">
    <citation type="submission" date="2015-01" db="EMBL/GenBank/DDBJ databases">
        <title>Evolutionary Origins and Diversification of the Mycorrhizal Mutualists.</title>
        <authorList>
            <consortium name="DOE Joint Genome Institute"/>
            <consortium name="Mycorrhizal Genomics Consortium"/>
            <person name="Kohler A."/>
            <person name="Kuo A."/>
            <person name="Nagy L.G."/>
            <person name="Floudas D."/>
            <person name="Copeland A."/>
            <person name="Barry K.W."/>
            <person name="Cichocki N."/>
            <person name="Veneault-Fourrey C."/>
            <person name="LaButti K."/>
            <person name="Lindquist E.A."/>
            <person name="Lipzen A."/>
            <person name="Lundell T."/>
            <person name="Morin E."/>
            <person name="Murat C."/>
            <person name="Riley R."/>
            <person name="Ohm R."/>
            <person name="Sun H."/>
            <person name="Tunlid A."/>
            <person name="Henrissat B."/>
            <person name="Grigoriev I.V."/>
            <person name="Hibbett D.S."/>
            <person name="Martin F."/>
        </authorList>
    </citation>
    <scope>NUCLEOTIDE SEQUENCE [LARGE SCALE GENOMIC DNA]</scope>
    <source>
        <strain evidence="3">ATCC 200175</strain>
    </source>
</reference>
<dbReference type="Pfam" id="PF03184">
    <property type="entry name" value="DDE_1"/>
    <property type="match status" value="1"/>
</dbReference>